<evidence type="ECO:0000313" key="9">
    <source>
        <dbReference type="EMBL" id="ABI91794.1"/>
    </source>
</evidence>
<dbReference type="KEGG" id="bam:Bamb_6250"/>
<dbReference type="GO" id="GO:0005886">
    <property type="term" value="C:plasma membrane"/>
    <property type="evidence" value="ECO:0007669"/>
    <property type="project" value="UniProtKB-SubCell"/>
</dbReference>
<keyword evidence="5" id="KW-0769">Symport</keyword>
<keyword evidence="7" id="KW-0472">Membrane</keyword>
<dbReference type="GO" id="GO:0015293">
    <property type="term" value="F:symporter activity"/>
    <property type="evidence" value="ECO:0007669"/>
    <property type="project" value="UniProtKB-KW"/>
</dbReference>
<comment type="function">
    <text evidence="8">Responsible for the transport of dicarboxylates such as succinate, fumarate, and malate from the periplasm across the membrane.</text>
</comment>
<dbReference type="RefSeq" id="WP_011661123.1">
    <property type="nucleotide sequence ID" value="NC_008392.1"/>
</dbReference>
<sequence>MQKKNAAAVWILVAMVAGIVIGYMIYTSFPDKKATTEIAGYISLVSDVFLRLIKMVIGPLVFSTLVVGIAHMGDAASVGRVFVKAFGWFVTASLISLLLGLFMANLLRPGDNLGLPLPDIGASANLATSKFTLKDFVGHMVPKSFAEAMSNNEILQIVVFSMFFGVALAALGERGKILVAAIDQLSHVMLKITGYVMKLAPLAVLAAMAATVAVNGLSVLLKFAVFMGDFYLSLFLLWALLVCAGMVFLGRRVFKLLALIKEAFMLSFATASSEAAYPKILDALDRFGVRRKISSFVMPMGYSFNLDGSMMYCTFASLFIAQAYNVHLSLGTQITMLLVLMLTSKGMAGVPRASLVVIAATLHQFGLPEAGLLLILGVDTFLDMGRSATNAVGNSIASAVVAKWEGQLMSEAEAEANLARIEAEQEGTIAHPADV</sequence>
<name>Q0B229_BURCM</name>
<evidence type="ECO:0000256" key="3">
    <source>
        <dbReference type="ARBA" id="ARBA00022475"/>
    </source>
</evidence>
<dbReference type="InterPro" id="IPR036458">
    <property type="entry name" value="Na:dicarbo_symporter_sf"/>
</dbReference>
<dbReference type="InterPro" id="IPR001991">
    <property type="entry name" value="Na-dicarboxylate_symporter"/>
</dbReference>
<dbReference type="EMBL" id="CP000442">
    <property type="protein sequence ID" value="ABI91794.1"/>
    <property type="molecule type" value="Genomic_DNA"/>
</dbReference>
<gene>
    <name evidence="9" type="ordered locus">Bamb_6250</name>
</gene>
<dbReference type="eggNOG" id="COG1301">
    <property type="taxonomic scope" value="Bacteria"/>
</dbReference>
<dbReference type="GO" id="GO:0006835">
    <property type="term" value="P:dicarboxylic acid transport"/>
    <property type="evidence" value="ECO:0007669"/>
    <property type="project" value="TreeGrafter"/>
</dbReference>
<evidence type="ECO:0000256" key="4">
    <source>
        <dbReference type="ARBA" id="ARBA00022692"/>
    </source>
</evidence>
<dbReference type="PANTHER" id="PTHR42865:SF7">
    <property type="entry name" value="PROTON_GLUTAMATE-ASPARTATE SYMPORTER"/>
    <property type="match status" value="1"/>
</dbReference>
<keyword evidence="4" id="KW-0812">Transmembrane</keyword>
<accession>Q0B229</accession>
<dbReference type="PANTHER" id="PTHR42865">
    <property type="entry name" value="PROTON/GLUTAMATE-ASPARTATE SYMPORTER"/>
    <property type="match status" value="1"/>
</dbReference>
<dbReference type="PATRIC" id="fig|339670.21.peg.6123"/>
<protein>
    <submittedName>
        <fullName evidence="9">Sodium:dicarboxylate symporter</fullName>
    </submittedName>
</protein>
<evidence type="ECO:0000256" key="5">
    <source>
        <dbReference type="ARBA" id="ARBA00022847"/>
    </source>
</evidence>
<keyword evidence="3" id="KW-1003">Cell membrane</keyword>
<evidence type="ECO:0000256" key="7">
    <source>
        <dbReference type="ARBA" id="ARBA00023136"/>
    </source>
</evidence>
<keyword evidence="2" id="KW-0813">Transport</keyword>
<organism evidence="9 10">
    <name type="scientific">Burkholderia ambifaria (strain ATCC BAA-244 / DSM 16087 / CCUG 44356 / LMG 19182 / AMMD)</name>
    <name type="common">Burkholderia cepacia (strain AMMD)</name>
    <dbReference type="NCBI Taxonomy" id="339670"/>
    <lineage>
        <taxon>Bacteria</taxon>
        <taxon>Pseudomonadati</taxon>
        <taxon>Pseudomonadota</taxon>
        <taxon>Betaproteobacteria</taxon>
        <taxon>Burkholderiales</taxon>
        <taxon>Burkholderiaceae</taxon>
        <taxon>Burkholderia</taxon>
        <taxon>Burkholderia cepacia complex</taxon>
    </lineage>
</organism>
<evidence type="ECO:0000256" key="2">
    <source>
        <dbReference type="ARBA" id="ARBA00022448"/>
    </source>
</evidence>
<dbReference type="FunFam" id="1.10.3860.10:FF:000001">
    <property type="entry name" value="C4-dicarboxylate transport protein"/>
    <property type="match status" value="1"/>
</dbReference>
<dbReference type="SUPFAM" id="SSF118215">
    <property type="entry name" value="Proton glutamate symport protein"/>
    <property type="match status" value="1"/>
</dbReference>
<dbReference type="PRINTS" id="PR00173">
    <property type="entry name" value="EDTRNSPORT"/>
</dbReference>
<evidence type="ECO:0000256" key="8">
    <source>
        <dbReference type="ARBA" id="ARBA00053346"/>
    </source>
</evidence>
<reference evidence="9" key="1">
    <citation type="submission" date="2006-08" db="EMBL/GenBank/DDBJ databases">
        <title>Complete sequence of Chromosome 3 of Burkholderia cepacia AMMD.</title>
        <authorList>
            <consortium name="US DOE Joint Genome Institute"/>
            <person name="Copeland A."/>
            <person name="Lucas S."/>
            <person name="Lapidus A."/>
            <person name="Barry K."/>
            <person name="Detter J.C."/>
            <person name="Glavina del Rio T."/>
            <person name="Hammon N."/>
            <person name="Israni S."/>
            <person name="Pitluck S."/>
            <person name="Bruce D."/>
            <person name="Chain P."/>
            <person name="Malfatti S."/>
            <person name="Shin M."/>
            <person name="Vergez L."/>
            <person name="Schmutz J."/>
            <person name="Larimer F."/>
            <person name="Land M."/>
            <person name="Hauser L."/>
            <person name="Kyrpides N."/>
            <person name="Kim E."/>
            <person name="Parke J."/>
            <person name="Coenye T."/>
            <person name="Konstantinidis K."/>
            <person name="Ramette A."/>
            <person name="Tiedje J."/>
            <person name="Richardson P."/>
        </authorList>
    </citation>
    <scope>NUCLEOTIDE SEQUENCE</scope>
    <source>
        <strain evidence="9">AMMD</strain>
    </source>
</reference>
<dbReference type="Proteomes" id="UP000000662">
    <property type="component" value="Chromosome 3"/>
</dbReference>
<dbReference type="GeneID" id="93088575"/>
<keyword evidence="10" id="KW-1185">Reference proteome</keyword>
<evidence type="ECO:0000256" key="1">
    <source>
        <dbReference type="ARBA" id="ARBA00004651"/>
    </source>
</evidence>
<proteinExistence type="predicted"/>
<keyword evidence="6" id="KW-1133">Transmembrane helix</keyword>
<dbReference type="Pfam" id="PF00375">
    <property type="entry name" value="SDF"/>
    <property type="match status" value="1"/>
</dbReference>
<evidence type="ECO:0000313" key="10">
    <source>
        <dbReference type="Proteomes" id="UP000000662"/>
    </source>
</evidence>
<dbReference type="AlphaFoldDB" id="Q0B229"/>
<evidence type="ECO:0000256" key="6">
    <source>
        <dbReference type="ARBA" id="ARBA00022989"/>
    </source>
</evidence>
<dbReference type="Gene3D" id="1.10.3860.10">
    <property type="entry name" value="Sodium:dicarboxylate symporter"/>
    <property type="match status" value="1"/>
</dbReference>
<comment type="subcellular location">
    <subcellularLocation>
        <location evidence="1">Cell membrane</location>
        <topology evidence="1">Multi-pass membrane protein</topology>
    </subcellularLocation>
</comment>